<keyword evidence="5" id="KW-0482">Metalloprotease</keyword>
<comment type="cofactor">
    <cofactor evidence="6">
        <name>Zn(2+)</name>
        <dbReference type="ChEBI" id="CHEBI:29105"/>
    </cofactor>
    <text evidence="6">Binds 2 Zn(2+) ions per subunit.</text>
</comment>
<dbReference type="InterPro" id="IPR001818">
    <property type="entry name" value="Pept_M10_metallopeptidase"/>
</dbReference>
<sequence>MLFALHFTLVHCLWFYSSRIQSYPSHSLSRVRAHAVFQHTFNLWSRVVNLDFVEEKDYYKPADIVIRFGAGKHGDSIPFDGAG</sequence>
<dbReference type="Gene3D" id="3.40.390.10">
    <property type="entry name" value="Collagenase (Catalytic Domain)"/>
    <property type="match status" value="1"/>
</dbReference>
<dbReference type="GO" id="GO:0030574">
    <property type="term" value="P:collagen catabolic process"/>
    <property type="evidence" value="ECO:0007669"/>
    <property type="project" value="TreeGrafter"/>
</dbReference>
<dbReference type="GO" id="GO:0006508">
    <property type="term" value="P:proteolysis"/>
    <property type="evidence" value="ECO:0007669"/>
    <property type="project" value="UniProtKB-KW"/>
</dbReference>
<evidence type="ECO:0000256" key="4">
    <source>
        <dbReference type="ARBA" id="ARBA00022833"/>
    </source>
</evidence>
<comment type="cofactor">
    <cofactor evidence="6">
        <name>Ca(2+)</name>
        <dbReference type="ChEBI" id="CHEBI:29108"/>
    </cofactor>
    <text evidence="6">Can bind about 5 Ca(2+) ions per subunit.</text>
</comment>
<feature type="binding site" evidence="6">
    <location>
        <position position="75"/>
    </location>
    <ligand>
        <name>Zn(2+)</name>
        <dbReference type="ChEBI" id="CHEBI:29105"/>
        <label>1</label>
    </ligand>
</feature>
<dbReference type="STRING" id="31246.A0A183NNJ5"/>
<dbReference type="SUPFAM" id="SSF55486">
    <property type="entry name" value="Metalloproteases ('zincins'), catalytic domain"/>
    <property type="match status" value="1"/>
</dbReference>
<feature type="binding site" evidence="6">
    <location>
        <position position="80"/>
    </location>
    <ligand>
        <name>Ca(2+)</name>
        <dbReference type="ChEBI" id="CHEBI:29108"/>
        <label>3</label>
    </ligand>
</feature>
<protein>
    <submittedName>
        <fullName evidence="7">Uncharacterized protein</fullName>
    </submittedName>
</protein>
<dbReference type="GO" id="GO:0031012">
    <property type="term" value="C:extracellular matrix"/>
    <property type="evidence" value="ECO:0007669"/>
    <property type="project" value="InterPro"/>
</dbReference>
<dbReference type="PANTHER" id="PTHR10201">
    <property type="entry name" value="MATRIX METALLOPROTEINASE"/>
    <property type="match status" value="1"/>
</dbReference>
<evidence type="ECO:0000256" key="5">
    <source>
        <dbReference type="ARBA" id="ARBA00023049"/>
    </source>
</evidence>
<name>A0A183NNJ5_9TREM</name>
<evidence type="ECO:0000256" key="3">
    <source>
        <dbReference type="ARBA" id="ARBA00022801"/>
    </source>
</evidence>
<keyword evidence="8" id="KW-1185">Reference proteome</keyword>
<evidence type="ECO:0000313" key="7">
    <source>
        <dbReference type="EMBL" id="VDO98072.1"/>
    </source>
</evidence>
<dbReference type="AlphaFoldDB" id="A0A183NNJ5"/>
<keyword evidence="3" id="KW-0378">Hydrolase</keyword>
<dbReference type="InterPro" id="IPR024079">
    <property type="entry name" value="MetalloPept_cat_dom_sf"/>
</dbReference>
<feature type="binding site" evidence="6">
    <location>
        <position position="73"/>
    </location>
    <ligand>
        <name>Zn(2+)</name>
        <dbReference type="ChEBI" id="CHEBI:29105"/>
        <label>1</label>
    </ligand>
</feature>
<gene>
    <name evidence="7" type="ORF">SMTD_LOCUS3681</name>
</gene>
<dbReference type="GO" id="GO:0004222">
    <property type="term" value="F:metalloendopeptidase activity"/>
    <property type="evidence" value="ECO:0007669"/>
    <property type="project" value="InterPro"/>
</dbReference>
<dbReference type="Pfam" id="PF00413">
    <property type="entry name" value="Peptidase_M10"/>
    <property type="match status" value="1"/>
</dbReference>
<keyword evidence="1" id="KW-0645">Protease</keyword>
<dbReference type="PANTHER" id="PTHR10201:SF323">
    <property type="entry name" value="MATRIX METALLOPROTEINASE-21"/>
    <property type="match status" value="1"/>
</dbReference>
<evidence type="ECO:0000256" key="1">
    <source>
        <dbReference type="ARBA" id="ARBA00022670"/>
    </source>
</evidence>
<reference evidence="7 8" key="1">
    <citation type="submission" date="2018-11" db="EMBL/GenBank/DDBJ databases">
        <authorList>
            <consortium name="Pathogen Informatics"/>
        </authorList>
    </citation>
    <scope>NUCLEOTIDE SEQUENCE [LARGE SCALE GENOMIC DNA]</scope>
    <source>
        <strain>Denwood</strain>
        <strain evidence="8">Zambia</strain>
    </source>
</reference>
<keyword evidence="2 6" id="KW-0479">Metal-binding</keyword>
<evidence type="ECO:0000256" key="6">
    <source>
        <dbReference type="PIRSR" id="PIRSR621190-2"/>
    </source>
</evidence>
<keyword evidence="4 6" id="KW-0862">Zinc</keyword>
<feature type="binding site" evidence="6">
    <location>
        <position position="81"/>
    </location>
    <ligand>
        <name>Ca(2+)</name>
        <dbReference type="ChEBI" id="CHEBI:29108"/>
        <label>3</label>
    </ligand>
</feature>
<feature type="binding site" evidence="6">
    <location>
        <position position="63"/>
    </location>
    <ligand>
        <name>Ca(2+)</name>
        <dbReference type="ChEBI" id="CHEBI:29108"/>
        <label>2</label>
    </ligand>
</feature>
<proteinExistence type="predicted"/>
<evidence type="ECO:0000313" key="8">
    <source>
        <dbReference type="Proteomes" id="UP000269396"/>
    </source>
</evidence>
<keyword evidence="6" id="KW-0106">Calcium</keyword>
<dbReference type="PRINTS" id="PR00138">
    <property type="entry name" value="MATRIXIN"/>
</dbReference>
<dbReference type="EMBL" id="UZAL01007357">
    <property type="protein sequence ID" value="VDO98072.1"/>
    <property type="molecule type" value="Genomic_DNA"/>
</dbReference>
<accession>A0A183NNJ5</accession>
<dbReference type="GO" id="GO:0008270">
    <property type="term" value="F:zinc ion binding"/>
    <property type="evidence" value="ECO:0007669"/>
    <property type="project" value="InterPro"/>
</dbReference>
<dbReference type="Proteomes" id="UP000269396">
    <property type="component" value="Unassembled WGS sequence"/>
</dbReference>
<evidence type="ECO:0000256" key="2">
    <source>
        <dbReference type="ARBA" id="ARBA00022723"/>
    </source>
</evidence>
<dbReference type="GO" id="GO:0030198">
    <property type="term" value="P:extracellular matrix organization"/>
    <property type="evidence" value="ECO:0007669"/>
    <property type="project" value="TreeGrafter"/>
</dbReference>
<dbReference type="InterPro" id="IPR021190">
    <property type="entry name" value="Pept_M10A"/>
</dbReference>
<organism evidence="7 8">
    <name type="scientific">Schistosoma mattheei</name>
    <dbReference type="NCBI Taxonomy" id="31246"/>
    <lineage>
        <taxon>Eukaryota</taxon>
        <taxon>Metazoa</taxon>
        <taxon>Spiralia</taxon>
        <taxon>Lophotrochozoa</taxon>
        <taxon>Platyhelminthes</taxon>
        <taxon>Trematoda</taxon>
        <taxon>Digenea</taxon>
        <taxon>Strigeidida</taxon>
        <taxon>Schistosomatoidea</taxon>
        <taxon>Schistosomatidae</taxon>
        <taxon>Schistosoma</taxon>
    </lineage>
</organism>